<accession>A0ABR2MJI3</accession>
<keyword evidence="3" id="KW-1185">Reference proteome</keyword>
<proteinExistence type="predicted"/>
<evidence type="ECO:0000313" key="2">
    <source>
        <dbReference type="EMBL" id="KAK8963724.1"/>
    </source>
</evidence>
<feature type="region of interest" description="Disordered" evidence="1">
    <location>
        <begin position="146"/>
        <end position="168"/>
    </location>
</feature>
<reference evidence="2 3" key="1">
    <citation type="journal article" date="2022" name="Nat. Plants">
        <title>Genomes of leafy and leafless Platanthera orchids illuminate the evolution of mycoheterotrophy.</title>
        <authorList>
            <person name="Li M.H."/>
            <person name="Liu K.W."/>
            <person name="Li Z."/>
            <person name="Lu H.C."/>
            <person name="Ye Q.L."/>
            <person name="Zhang D."/>
            <person name="Wang J.Y."/>
            <person name="Li Y.F."/>
            <person name="Zhong Z.M."/>
            <person name="Liu X."/>
            <person name="Yu X."/>
            <person name="Liu D.K."/>
            <person name="Tu X.D."/>
            <person name="Liu B."/>
            <person name="Hao Y."/>
            <person name="Liao X.Y."/>
            <person name="Jiang Y.T."/>
            <person name="Sun W.H."/>
            <person name="Chen J."/>
            <person name="Chen Y.Q."/>
            <person name="Ai Y."/>
            <person name="Zhai J.W."/>
            <person name="Wu S.S."/>
            <person name="Zhou Z."/>
            <person name="Hsiao Y.Y."/>
            <person name="Wu W.L."/>
            <person name="Chen Y.Y."/>
            <person name="Lin Y.F."/>
            <person name="Hsu J.L."/>
            <person name="Li C.Y."/>
            <person name="Wang Z.W."/>
            <person name="Zhao X."/>
            <person name="Zhong W.Y."/>
            <person name="Ma X.K."/>
            <person name="Ma L."/>
            <person name="Huang J."/>
            <person name="Chen G.Z."/>
            <person name="Huang M.Z."/>
            <person name="Huang L."/>
            <person name="Peng D.H."/>
            <person name="Luo Y.B."/>
            <person name="Zou S.Q."/>
            <person name="Chen S.P."/>
            <person name="Lan S."/>
            <person name="Tsai W.C."/>
            <person name="Van de Peer Y."/>
            <person name="Liu Z.J."/>
        </authorList>
    </citation>
    <scope>NUCLEOTIDE SEQUENCE [LARGE SCALE GENOMIC DNA]</scope>
    <source>
        <strain evidence="2">Lor288</strain>
    </source>
</reference>
<protein>
    <submittedName>
        <fullName evidence="2">RNA polymerase II C-terminal domain phosphatase-like 1</fullName>
    </submittedName>
</protein>
<dbReference type="SUPFAM" id="SSF54768">
    <property type="entry name" value="dsRNA-binding domain-like"/>
    <property type="match status" value="1"/>
</dbReference>
<sequence>MTRQSPRIYKHMAPDMYRLHYNQVPQCLLWPIGMLSRSKLPPLPFGSTRSTTKLPYSFRGSKHFSQLHRAIKQYDRKTRPALGKGNNHKERALRLQFNRVEIAGEVLGKGIGLTWEDAKIQAAEEALVSLKSKAALVPVLGSGSSRMLPASSNKRLKQDLPQLQRIPS</sequence>
<gene>
    <name evidence="2" type="primary">CPL1</name>
    <name evidence="2" type="ORF">KSP40_PGU002318</name>
</gene>
<organism evidence="2 3">
    <name type="scientific">Platanthera guangdongensis</name>
    <dbReference type="NCBI Taxonomy" id="2320717"/>
    <lineage>
        <taxon>Eukaryota</taxon>
        <taxon>Viridiplantae</taxon>
        <taxon>Streptophyta</taxon>
        <taxon>Embryophyta</taxon>
        <taxon>Tracheophyta</taxon>
        <taxon>Spermatophyta</taxon>
        <taxon>Magnoliopsida</taxon>
        <taxon>Liliopsida</taxon>
        <taxon>Asparagales</taxon>
        <taxon>Orchidaceae</taxon>
        <taxon>Orchidoideae</taxon>
        <taxon>Orchideae</taxon>
        <taxon>Orchidinae</taxon>
        <taxon>Platanthera</taxon>
    </lineage>
</organism>
<comment type="caution">
    <text evidence="2">The sequence shown here is derived from an EMBL/GenBank/DDBJ whole genome shotgun (WGS) entry which is preliminary data.</text>
</comment>
<dbReference type="EMBL" id="JBBWWR010000007">
    <property type="protein sequence ID" value="KAK8963724.1"/>
    <property type="molecule type" value="Genomic_DNA"/>
</dbReference>
<name>A0ABR2MJI3_9ASPA</name>
<dbReference type="Proteomes" id="UP001412067">
    <property type="component" value="Unassembled WGS sequence"/>
</dbReference>
<evidence type="ECO:0000313" key="3">
    <source>
        <dbReference type="Proteomes" id="UP001412067"/>
    </source>
</evidence>
<evidence type="ECO:0000256" key="1">
    <source>
        <dbReference type="SAM" id="MobiDB-lite"/>
    </source>
</evidence>